<dbReference type="InterPro" id="IPR025267">
    <property type="entry name" value="ORF017-like"/>
</dbReference>
<dbReference type="Proteomes" id="UP000002033">
    <property type="component" value="Chromosome"/>
</dbReference>
<reference evidence="1" key="1">
    <citation type="submission" date="2010-06" db="EMBL/GenBank/DDBJ databases">
        <title>Complete sequence of Hyphomicrobium denitrificans ATCC 51888.</title>
        <authorList>
            <consortium name="US DOE Joint Genome Institute"/>
            <person name="Lucas S."/>
            <person name="Copeland A."/>
            <person name="Lapidus A."/>
            <person name="Cheng J.-F."/>
            <person name="Bruce D."/>
            <person name="Goodwin L."/>
            <person name="Pitluck S."/>
            <person name="Held B."/>
            <person name="Detter J.C."/>
            <person name="Han C."/>
            <person name="Tapia R."/>
            <person name="Land M."/>
            <person name="Hauser L."/>
            <person name="Kyrpides N."/>
            <person name="Ivanova N."/>
            <person name="Brown P.J.B."/>
            <person name="Brun Y.V."/>
            <person name="Woyke T."/>
        </authorList>
    </citation>
    <scope>NUCLEOTIDE SEQUENCE</scope>
    <source>
        <strain evidence="1">ATCC 51888</strain>
    </source>
</reference>
<evidence type="ECO:0000313" key="3">
    <source>
        <dbReference type="Proteomes" id="UP000002033"/>
    </source>
</evidence>
<dbReference type="EMBL" id="CP002083">
    <property type="protein sequence ID" value="ADJ21987.1"/>
    <property type="molecule type" value="Genomic_DNA"/>
</dbReference>
<sequence length="370" mass="41096">MATTPTLSGLELTKWRSKFITEYIRDTGFDTYMGDAETDIIHVVNDLKTDGYTIRIPLIGKLGGSGVTGNTSLTGSEQPLDQYYQDITWDFRRQAVLTTKKEREKSAVDFMAQARPSLKTWSTENVKYRLIECFHKMSDGTPFSAADATTRNAFSAKNKDRILYGSTQANYSPTHATGLTAIDNTDDKLSTKVGSLARFMARQARPMIRPYKTGTQGREFYVMFCHPLGFRDLKADPVMQQANRDARPRDVDSNPLFQDGDLIYDGVIYREIPEFYQGKDTADAPNPETTFSNGTIQCGVSFLCGSQAIGFVNKQAAIPTTRADDDYGFLKGVGIEFADGIDKLRWNNNPQGINNGKDVGIVTVYHAAVA</sequence>
<dbReference type="RefSeq" id="WP_013214206.1">
    <property type="nucleotide sequence ID" value="NC_014313.1"/>
</dbReference>
<keyword evidence="3" id="KW-1185">Reference proteome</keyword>
<protein>
    <recommendedName>
        <fullName evidence="4">N4-gp56 family major capsid protein</fullName>
    </recommendedName>
</protein>
<dbReference type="AlphaFoldDB" id="D8JQ66"/>
<dbReference type="KEGG" id="hdn:Hden_1579"/>
<dbReference type="Pfam" id="PF13252">
    <property type="entry name" value="Phage_capsid_3"/>
    <property type="match status" value="1"/>
</dbReference>
<dbReference type="KEGG" id="hdn:Hden_0160"/>
<dbReference type="eggNOG" id="ENOG5033WMM">
    <property type="taxonomic scope" value="Bacteria"/>
</dbReference>
<dbReference type="STRING" id="582899.Hden_0160"/>
<accession>D8JQ66</accession>
<evidence type="ECO:0000313" key="1">
    <source>
        <dbReference type="EMBL" id="ADJ21987.1"/>
    </source>
</evidence>
<evidence type="ECO:0000313" key="2">
    <source>
        <dbReference type="EMBL" id="ADJ23387.1"/>
    </source>
</evidence>
<name>D8JQ66_HYPDA</name>
<dbReference type="OrthoDB" id="9149389at2"/>
<evidence type="ECO:0008006" key="4">
    <source>
        <dbReference type="Google" id="ProtNLM"/>
    </source>
</evidence>
<gene>
    <name evidence="1" type="ordered locus">Hden_0160</name>
    <name evidence="2" type="ordered locus">Hden_1579</name>
</gene>
<organism evidence="1 3">
    <name type="scientific">Hyphomicrobium denitrificans (strain ATCC 51888 / DSM 1869 / NCIMB 11706 / TK 0415)</name>
    <dbReference type="NCBI Taxonomy" id="582899"/>
    <lineage>
        <taxon>Bacteria</taxon>
        <taxon>Pseudomonadati</taxon>
        <taxon>Pseudomonadota</taxon>
        <taxon>Alphaproteobacteria</taxon>
        <taxon>Hyphomicrobiales</taxon>
        <taxon>Hyphomicrobiaceae</taxon>
        <taxon>Hyphomicrobium</taxon>
    </lineage>
</organism>
<reference evidence="3" key="2">
    <citation type="journal article" date="2011" name="J. Bacteriol.">
        <title>Genome sequences of eight morphologically diverse alphaproteobacteria.</title>
        <authorList>
            <consortium name="US DOE Joint Genome Institute"/>
            <person name="Brown P.J."/>
            <person name="Kysela D.T."/>
            <person name="Buechlein A."/>
            <person name="Hemmerich C."/>
            <person name="Brun Y.V."/>
        </authorList>
    </citation>
    <scope>NUCLEOTIDE SEQUENCE [LARGE SCALE GENOMIC DNA]</scope>
    <source>
        <strain evidence="3">ATCC 51888 / DSM 1869 / NCIB 11706 / TK 0415</strain>
    </source>
</reference>
<proteinExistence type="predicted"/>
<dbReference type="EMBL" id="CP002083">
    <property type="protein sequence ID" value="ADJ23387.1"/>
    <property type="molecule type" value="Genomic_DNA"/>
</dbReference>
<dbReference type="HOGENOM" id="CLU_730832_0_0_5"/>